<evidence type="ECO:0000256" key="1">
    <source>
        <dbReference type="ARBA" id="ARBA00005446"/>
    </source>
</evidence>
<dbReference type="Pfam" id="PF00270">
    <property type="entry name" value="DEAD"/>
    <property type="match status" value="1"/>
</dbReference>
<dbReference type="STRING" id="224013.ACX27_22110"/>
<keyword evidence="4" id="KW-0238">DNA-binding</keyword>
<evidence type="ECO:0000259" key="8">
    <source>
        <dbReference type="PROSITE" id="PS51192"/>
    </source>
</evidence>
<evidence type="ECO:0000259" key="9">
    <source>
        <dbReference type="PROSITE" id="PS51194"/>
    </source>
</evidence>
<dbReference type="InterPro" id="IPR014001">
    <property type="entry name" value="Helicase_ATP-bd"/>
</dbReference>
<dbReference type="InterPro" id="IPR011545">
    <property type="entry name" value="DEAD/DEAH_box_helicase_dom"/>
</dbReference>
<dbReference type="GO" id="GO:0005694">
    <property type="term" value="C:chromosome"/>
    <property type="evidence" value="ECO:0007669"/>
    <property type="project" value="TreeGrafter"/>
</dbReference>
<dbReference type="GO" id="GO:0000724">
    <property type="term" value="P:double-strand break repair via homologous recombination"/>
    <property type="evidence" value="ECO:0007669"/>
    <property type="project" value="TreeGrafter"/>
</dbReference>
<dbReference type="PATRIC" id="fig|224013.5.peg.5303"/>
<keyword evidence="5" id="KW-0413">Isomerase</keyword>
<evidence type="ECO:0000256" key="6">
    <source>
        <dbReference type="ARBA" id="ARBA00034617"/>
    </source>
</evidence>
<dbReference type="NCBIfam" id="NF041063">
    <property type="entry name" value="DpdF"/>
    <property type="match status" value="1"/>
</dbReference>
<evidence type="ECO:0000256" key="5">
    <source>
        <dbReference type="ARBA" id="ARBA00023235"/>
    </source>
</evidence>
<evidence type="ECO:0000256" key="7">
    <source>
        <dbReference type="ARBA" id="ARBA00034808"/>
    </source>
</evidence>
<keyword evidence="11" id="KW-1185">Reference proteome</keyword>
<dbReference type="Pfam" id="PF00271">
    <property type="entry name" value="Helicase_C"/>
    <property type="match status" value="1"/>
</dbReference>
<dbReference type="Gene3D" id="3.40.50.300">
    <property type="entry name" value="P-loop containing nucleotide triphosphate hydrolases"/>
    <property type="match status" value="2"/>
</dbReference>
<dbReference type="EC" id="5.6.2.4" evidence="7"/>
<comment type="catalytic activity">
    <reaction evidence="6">
        <text>Couples ATP hydrolysis with the unwinding of duplex DNA by translocating in the 3'-5' direction.</text>
        <dbReference type="EC" id="5.6.2.4"/>
    </reaction>
</comment>
<evidence type="ECO:0000313" key="11">
    <source>
        <dbReference type="Proteomes" id="UP000062645"/>
    </source>
</evidence>
<dbReference type="SUPFAM" id="SSF52540">
    <property type="entry name" value="P-loop containing nucleoside triphosphate hydrolases"/>
    <property type="match status" value="1"/>
</dbReference>
<dbReference type="PROSITE" id="PS51194">
    <property type="entry name" value="HELICASE_CTER"/>
    <property type="match status" value="1"/>
</dbReference>
<organism evidence="10 11">
    <name type="scientific">Nostoc piscinale CENA21</name>
    <dbReference type="NCBI Taxonomy" id="224013"/>
    <lineage>
        <taxon>Bacteria</taxon>
        <taxon>Bacillati</taxon>
        <taxon>Cyanobacteriota</taxon>
        <taxon>Cyanophyceae</taxon>
        <taxon>Nostocales</taxon>
        <taxon>Nostocaceae</taxon>
        <taxon>Nostoc</taxon>
    </lineage>
</organism>
<keyword evidence="2" id="KW-0547">Nucleotide-binding</keyword>
<dbReference type="RefSeq" id="WP_062295592.1">
    <property type="nucleotide sequence ID" value="NZ_CP012036.1"/>
</dbReference>
<dbReference type="GO" id="GO:0005524">
    <property type="term" value="F:ATP binding"/>
    <property type="evidence" value="ECO:0007669"/>
    <property type="project" value="UniProtKB-KW"/>
</dbReference>
<gene>
    <name evidence="10" type="ORF">ACX27_22110</name>
</gene>
<feature type="domain" description="Helicase C-terminal" evidence="9">
    <location>
        <begin position="366"/>
        <end position="517"/>
    </location>
</feature>
<reference evidence="10 11" key="2">
    <citation type="journal article" date="2016" name="Genome Announc.">
        <title>Draft Genome Sequence of the N2-Fixing Cyanobacterium Nostoc piscinale CENA21, Isolated from the Brazilian Amazon Floodplain.</title>
        <authorList>
            <person name="Leao T."/>
            <person name="Guimaraes P.I."/>
            <person name="de Melo A.G."/>
            <person name="Ramos R.T."/>
            <person name="Leao P.N."/>
            <person name="Silva A."/>
            <person name="Fiore M.F."/>
            <person name="Schneider M.P."/>
        </authorList>
    </citation>
    <scope>NUCLEOTIDE SEQUENCE [LARGE SCALE GENOMIC DNA]</scope>
    <source>
        <strain evidence="10 11">CENA21</strain>
    </source>
</reference>
<dbReference type="GO" id="GO:0009378">
    <property type="term" value="F:four-way junction helicase activity"/>
    <property type="evidence" value="ECO:0007669"/>
    <property type="project" value="TreeGrafter"/>
</dbReference>
<feature type="domain" description="Helicase ATP-binding" evidence="8">
    <location>
        <begin position="159"/>
        <end position="340"/>
    </location>
</feature>
<dbReference type="PANTHER" id="PTHR13710">
    <property type="entry name" value="DNA HELICASE RECQ FAMILY MEMBER"/>
    <property type="match status" value="1"/>
</dbReference>
<name>A0A0M4T4I3_9NOSO</name>
<dbReference type="PROSITE" id="PS51192">
    <property type="entry name" value="HELICASE_ATP_BIND_1"/>
    <property type="match status" value="1"/>
</dbReference>
<dbReference type="GO" id="GO:0005737">
    <property type="term" value="C:cytoplasm"/>
    <property type="evidence" value="ECO:0007669"/>
    <property type="project" value="TreeGrafter"/>
</dbReference>
<dbReference type="SMART" id="SM00490">
    <property type="entry name" value="HELICc"/>
    <property type="match status" value="1"/>
</dbReference>
<proteinExistence type="inferred from homology"/>
<dbReference type="Proteomes" id="UP000062645">
    <property type="component" value="Chromosome"/>
</dbReference>
<dbReference type="InterPro" id="IPR001650">
    <property type="entry name" value="Helicase_C-like"/>
</dbReference>
<dbReference type="InterPro" id="IPR027417">
    <property type="entry name" value="P-loop_NTPase"/>
</dbReference>
<dbReference type="GO" id="GO:0003677">
    <property type="term" value="F:DNA binding"/>
    <property type="evidence" value="ECO:0007669"/>
    <property type="project" value="UniProtKB-KW"/>
</dbReference>
<reference evidence="11" key="1">
    <citation type="submission" date="2015-07" db="EMBL/GenBank/DDBJ databases">
        <title>Genome Of Nitrogen-Fixing Cyanobacterium Nostoc piscinale CENA21 From Solimoes/Amazon River Floodplain Sediments And Comparative Genomics To Uncover Biosynthetic Natural Products Potential.</title>
        <authorList>
            <person name="Leao T.F."/>
            <person name="Leao P.N."/>
            <person name="Guimaraes P.I."/>
            <person name="de Melo A.G.C."/>
            <person name="Ramos R.T.J."/>
            <person name="Silva A."/>
            <person name="Fiore M.F."/>
            <person name="Schneider M.P.C."/>
        </authorList>
    </citation>
    <scope>NUCLEOTIDE SEQUENCE [LARGE SCALE GENOMIC DNA]</scope>
    <source>
        <strain evidence="11">CENA21</strain>
    </source>
</reference>
<evidence type="ECO:0000256" key="4">
    <source>
        <dbReference type="ARBA" id="ARBA00023125"/>
    </source>
</evidence>
<dbReference type="KEGG" id="npz:ACX27_22110"/>
<keyword evidence="3" id="KW-0067">ATP-binding</keyword>
<evidence type="ECO:0000256" key="3">
    <source>
        <dbReference type="ARBA" id="ARBA00022840"/>
    </source>
</evidence>
<accession>A0A0M4T4I3</accession>
<dbReference type="SMART" id="SM00487">
    <property type="entry name" value="DEXDc"/>
    <property type="match status" value="1"/>
</dbReference>
<dbReference type="GO" id="GO:0043138">
    <property type="term" value="F:3'-5' DNA helicase activity"/>
    <property type="evidence" value="ECO:0007669"/>
    <property type="project" value="UniProtKB-EC"/>
</dbReference>
<sequence>MNDSFSELREILKTGKIPEDISNVTEPCHCRLLDALQNSPGSGDIVSLVRHVLRREDEKQGGSSPIYLQIPRKPPFLDSTIWEQASITVWGEDKEHYLISARPWQPEWLDLADQYPPDAPLFQEENRRNYEPVAGDPFLQLVELDAYRSIGQREAIRAVLTAPDNSTLILNLPTGAGKSLCAQLPALLNSRNNNGVSVVVVPTTALAIDQERALKSFVHHATAYYSDDTVEGKERREGIRDRIRAGTQRIIFTSPESLMDSLAPALYEAAKLGILRYFIIDEAHMVEQWGDDFRPAFQEIPGLRKDLLRLSSFNTLLLTATLTESCLDTLETLFGQDLQVISAVQLRPEPAYWFNKCPSEEVRQQRLIEAVYHLPRPLIIYGTKVKDVEDWKRELTRAGFKRCDLMTGKSTTQEREQLIEKWREGKIDIVVATSAFGLGIDQADVRAVIHVCIPETIDRFYQEVGRGGRDGKASLSLTLYTKEDFRIAEGLNDKSAITIELGLQRWQTMFYKKETIGDGRFRVPIETPRSFQDKTIDKINYQNRAWNIRTLTLMNQANLIEIDSAEPPQRKNFESQSEEAYQAAWDLYRNSRIIRICNQLHDKKLTWETEVEPVRQKRQSWSYKNLQLMKEALNAKRCISEIFAEAYGIPSRQTPETRNPVIVSRACGGCPVCRENGVTPFPGIMPSSRPVWQKPNFILGQEMQRVIADERILLIFYDSLEQLNKFQRGKKLFRWLIEQGMRNIVISPDYHYFLQEPSRIHNSFIFLFDSYEPVLMPRIPTLIFHLPGMPLPLKYLSNYSTSTTTRIILLPINTPDPNREDRRLINVFSGRYFKFDVFCTEISI</sequence>
<dbReference type="EMBL" id="CP012036">
    <property type="protein sequence ID" value="ALF54908.1"/>
    <property type="molecule type" value="Genomic_DNA"/>
</dbReference>
<dbReference type="OrthoDB" id="9763310at2"/>
<dbReference type="AlphaFoldDB" id="A0A0M4T4I3"/>
<dbReference type="PANTHER" id="PTHR13710:SF105">
    <property type="entry name" value="ATP-DEPENDENT DNA HELICASE Q1"/>
    <property type="match status" value="1"/>
</dbReference>
<protein>
    <recommendedName>
        <fullName evidence="7">DNA 3'-5' helicase</fullName>
        <ecNumber evidence="7">5.6.2.4</ecNumber>
    </recommendedName>
</protein>
<comment type="similarity">
    <text evidence="1">Belongs to the helicase family. RecQ subfamily.</text>
</comment>
<evidence type="ECO:0000256" key="2">
    <source>
        <dbReference type="ARBA" id="ARBA00022741"/>
    </source>
</evidence>
<evidence type="ECO:0000313" key="10">
    <source>
        <dbReference type="EMBL" id="ALF54908.1"/>
    </source>
</evidence>